<feature type="region of interest" description="Disordered" evidence="1">
    <location>
        <begin position="196"/>
        <end position="232"/>
    </location>
</feature>
<accession>A0A1Y1ZRJ5</accession>
<keyword evidence="3" id="KW-1185">Reference proteome</keyword>
<reference evidence="2 3" key="1">
    <citation type="submission" date="2016-07" db="EMBL/GenBank/DDBJ databases">
        <title>Pervasive Adenine N6-methylation of Active Genes in Fungi.</title>
        <authorList>
            <consortium name="DOE Joint Genome Institute"/>
            <person name="Mondo S.J."/>
            <person name="Dannebaum R.O."/>
            <person name="Kuo R.C."/>
            <person name="Labutti K."/>
            <person name="Haridas S."/>
            <person name="Kuo A."/>
            <person name="Salamov A."/>
            <person name="Ahrendt S.R."/>
            <person name="Lipzen A."/>
            <person name="Sullivan W."/>
            <person name="Andreopoulos W.B."/>
            <person name="Clum A."/>
            <person name="Lindquist E."/>
            <person name="Daum C."/>
            <person name="Ramamoorthy G.K."/>
            <person name="Gryganskyi A."/>
            <person name="Culley D."/>
            <person name="Magnuson J.K."/>
            <person name="James T.Y."/>
            <person name="O'Malley M.A."/>
            <person name="Stajich J.E."/>
            <person name="Spatafora J.W."/>
            <person name="Visel A."/>
            <person name="Grigoriev I.V."/>
        </authorList>
    </citation>
    <scope>NUCLEOTIDE SEQUENCE [LARGE SCALE GENOMIC DNA]</scope>
    <source>
        <strain evidence="2 3">CBS 115471</strain>
    </source>
</reference>
<dbReference type="Proteomes" id="UP000193144">
    <property type="component" value="Unassembled WGS sequence"/>
</dbReference>
<feature type="compositionally biased region" description="Low complexity" evidence="1">
    <location>
        <begin position="256"/>
        <end position="273"/>
    </location>
</feature>
<feature type="region of interest" description="Disordered" evidence="1">
    <location>
        <begin position="894"/>
        <end position="930"/>
    </location>
</feature>
<feature type="compositionally biased region" description="Basic and acidic residues" evidence="1">
    <location>
        <begin position="1347"/>
        <end position="1361"/>
    </location>
</feature>
<feature type="region of interest" description="Disordered" evidence="1">
    <location>
        <begin position="957"/>
        <end position="982"/>
    </location>
</feature>
<feature type="region of interest" description="Disordered" evidence="1">
    <location>
        <begin position="642"/>
        <end position="734"/>
    </location>
</feature>
<gene>
    <name evidence="2" type="ORF">BCR34DRAFT_650250</name>
</gene>
<evidence type="ECO:0000313" key="2">
    <source>
        <dbReference type="EMBL" id="ORY12850.1"/>
    </source>
</evidence>
<feature type="compositionally biased region" description="Polar residues" evidence="1">
    <location>
        <begin position="869"/>
        <end position="883"/>
    </location>
</feature>
<name>A0A1Y1ZRJ5_9PLEO</name>
<feature type="compositionally biased region" description="Polar residues" evidence="1">
    <location>
        <begin position="651"/>
        <end position="678"/>
    </location>
</feature>
<protein>
    <submittedName>
        <fullName evidence="2">Uncharacterized protein</fullName>
    </submittedName>
</protein>
<comment type="caution">
    <text evidence="2">The sequence shown here is derived from an EMBL/GenBank/DDBJ whole genome shotgun (WGS) entry which is preliminary data.</text>
</comment>
<dbReference type="EMBL" id="MCFA01000047">
    <property type="protein sequence ID" value="ORY12850.1"/>
    <property type="molecule type" value="Genomic_DNA"/>
</dbReference>
<feature type="region of interest" description="Disordered" evidence="1">
    <location>
        <begin position="1327"/>
        <end position="1412"/>
    </location>
</feature>
<evidence type="ECO:0000256" key="1">
    <source>
        <dbReference type="SAM" id="MobiDB-lite"/>
    </source>
</evidence>
<evidence type="ECO:0000313" key="3">
    <source>
        <dbReference type="Proteomes" id="UP000193144"/>
    </source>
</evidence>
<proteinExistence type="predicted"/>
<feature type="region of interest" description="Disordered" evidence="1">
    <location>
        <begin position="1163"/>
        <end position="1196"/>
    </location>
</feature>
<feature type="compositionally biased region" description="Basic and acidic residues" evidence="1">
    <location>
        <begin position="1010"/>
        <end position="1026"/>
    </location>
</feature>
<feature type="compositionally biased region" description="Acidic residues" evidence="1">
    <location>
        <begin position="698"/>
        <end position="730"/>
    </location>
</feature>
<feature type="compositionally biased region" description="Polar residues" evidence="1">
    <location>
        <begin position="1091"/>
        <end position="1100"/>
    </location>
</feature>
<feature type="region of interest" description="Disordered" evidence="1">
    <location>
        <begin position="864"/>
        <end position="883"/>
    </location>
</feature>
<sequence>MTAKKDNARDKPPNILCTQPPKNLFGVEGETTSLQNLNTARALAVLNGYIHETEYCDIYLYQQNAYESRATAEIRVRSMGNLFGNNALISGAWSRLSGLDRSFAWDHQPHQDIAHLPQPAPPLPYPARPTSLARRLETQFLRSSLEILPDHTTEEARSFHACFQTLSTVGYLIVFNRHSTLPGYSEPQHIQNVLQQQLTRPHAGAPKDQSHQGRQGYPRGKKGGLKADSKSTPAVRLVVTEIAAALQLDNMNTGSSKPSAPTTAFPPFEAAKPVKGTGSSDIQLQMKDIAQAVGSSSSSNLGRFSLFTSTEKPATPAVTSSATSAATPGVVFSGTSAGFFGTLSTPAPRTIRAQSSTVTSAGPVATAGVLGGPGVSIPATSIFNFPTASSANSPTGFLPIPDATNNVISKPLVPKPSIHNGVIGRPGFQTSTSPSFVDLMRPHFVKLNKKLRAENAKVRATGFSKQVEIEDDFMNDFLKSFEKKLREEARGKDPLYFDRRTAYWVETLTKWAKTDAPLFLEWRWFLHEHLNCRRPEQPRFGPDFEQKKKNITDEFKRLASILDTQMRQLVPSQFKEYYLSSAWIKTWASRTEESCRIFPGRPYEQEVEKQRLSMIKWIKEDAPNFHNWRLSLHRVLKQCPEPKVEPDLPVSTENGEHANTPTDGESACHKSTANTQISKESKGFINDLISNGSGESNVVEDDEEDAGDEHGDDTDSDGEENDDEDWISDEPQEHYRPLLREALLTGNRLLRESGLSPHCVVPDRYTESFLSDITKKLREHASNDDQYINLAGNMLEYMENSFPSVKTGCDAWIKFNIDILNHEGKVPEPESNNIADMDIMQHDHEGGHEDQKKIFEIHEFVTETDRPQPKNQNIAPTTAESKVVSSTETIGKLVTSPFRNGPKLEPPVFAPSRQIPVKTHPKNCGPATETGKPLTIFGKLEKGNKIASIASLFDIPNSAPTSKKFGNSSQDMDKKKTWPTSNGKVSYSSIFDTPQAMTFLPSNIFSHLIPDKDKKDSQEDSQDHWEGNSTDDEMSETHSQGEGENGNEEEVLQKVDAPGDTQGKDNTEAKNVANVPDDKDRGSPFRPASAPLSQPPTQDNADIPKENEPLAIAGEIRDSHVTKSATLVEHQSLKVEGFSTGNMSLPPTKDKVDVLEKKELVGSADKIRDSAPTTTPATLVEQQTPKVEGSSVSSDSTLSLLLTQDNADVSKESEPVTITGQIRDSDPARKFSIVVKQQTLKAEDSSVNSINNRECISSPAQSKMAKLKADIDALLKLGEAKAEIPSKVQDTLSGVDSHEGQTVPNLLSELEVSIGEILEARGEKATAKLTDAENRNQPPLAENSKPFTEKKAEKAKKEEPAIKNAKSATNKTPEPARATLWKPSLVEGKSAQNKRAQTPKRNSRNFALGNSNSAKNVKVENGKLSLAHQSGDPDKFWAQVSKDLVLILTNCEVATKITQELAQQLLELLKFEWAWSTWRMTGLPKCLQTAADIILCRVRHLLRHDLWLDEHHVDSIHAKTQVLDALYGAHVPSLGCLDDSTDESAQSQAGVNARRESLASYLAELQQLVGMIGLSKVKEDLNEYIGKMHLEASTRMSDMAGRLELEWNPIDMNITPGHSYT</sequence>
<organism evidence="2 3">
    <name type="scientific">Clohesyomyces aquaticus</name>
    <dbReference type="NCBI Taxonomy" id="1231657"/>
    <lineage>
        <taxon>Eukaryota</taxon>
        <taxon>Fungi</taxon>
        <taxon>Dikarya</taxon>
        <taxon>Ascomycota</taxon>
        <taxon>Pezizomycotina</taxon>
        <taxon>Dothideomycetes</taxon>
        <taxon>Pleosporomycetidae</taxon>
        <taxon>Pleosporales</taxon>
        <taxon>Lindgomycetaceae</taxon>
        <taxon>Clohesyomyces</taxon>
    </lineage>
</organism>
<feature type="region of interest" description="Disordered" evidence="1">
    <location>
        <begin position="1010"/>
        <end position="1117"/>
    </location>
</feature>
<feature type="compositionally biased region" description="Polar residues" evidence="1">
    <location>
        <begin position="958"/>
        <end position="970"/>
    </location>
</feature>
<feature type="compositionally biased region" description="Polar residues" evidence="1">
    <location>
        <begin position="1171"/>
        <end position="1185"/>
    </location>
</feature>
<feature type="region of interest" description="Disordered" evidence="1">
    <location>
        <begin position="252"/>
        <end position="277"/>
    </location>
</feature>